<comment type="caution">
    <text evidence="2">The sequence shown here is derived from an EMBL/GenBank/DDBJ whole genome shotgun (WGS) entry which is preliminary data.</text>
</comment>
<proteinExistence type="predicted"/>
<dbReference type="Proteomes" id="UP001054945">
    <property type="component" value="Unassembled WGS sequence"/>
</dbReference>
<name>A0AAV4T886_CAEEX</name>
<feature type="region of interest" description="Disordered" evidence="1">
    <location>
        <begin position="1"/>
        <end position="23"/>
    </location>
</feature>
<accession>A0AAV4T886</accession>
<dbReference type="AlphaFoldDB" id="A0AAV4T886"/>
<evidence type="ECO:0000313" key="2">
    <source>
        <dbReference type="EMBL" id="GIY40932.1"/>
    </source>
</evidence>
<organism evidence="2 3">
    <name type="scientific">Caerostris extrusa</name>
    <name type="common">Bark spider</name>
    <name type="synonym">Caerostris bankana</name>
    <dbReference type="NCBI Taxonomy" id="172846"/>
    <lineage>
        <taxon>Eukaryota</taxon>
        <taxon>Metazoa</taxon>
        <taxon>Ecdysozoa</taxon>
        <taxon>Arthropoda</taxon>
        <taxon>Chelicerata</taxon>
        <taxon>Arachnida</taxon>
        <taxon>Araneae</taxon>
        <taxon>Araneomorphae</taxon>
        <taxon>Entelegynae</taxon>
        <taxon>Araneoidea</taxon>
        <taxon>Araneidae</taxon>
        <taxon>Caerostris</taxon>
    </lineage>
</organism>
<gene>
    <name evidence="2" type="ORF">CEXT_651121</name>
</gene>
<dbReference type="EMBL" id="BPLR01010677">
    <property type="protein sequence ID" value="GIY40932.1"/>
    <property type="molecule type" value="Genomic_DNA"/>
</dbReference>
<evidence type="ECO:0000256" key="1">
    <source>
        <dbReference type="SAM" id="MobiDB-lite"/>
    </source>
</evidence>
<evidence type="ECO:0000313" key="3">
    <source>
        <dbReference type="Proteomes" id="UP001054945"/>
    </source>
</evidence>
<protein>
    <submittedName>
        <fullName evidence="2">Uncharacterized protein</fullName>
    </submittedName>
</protein>
<sequence length="341" mass="37143">MNSRGQGGEAHGGGRTHKGSDSTPSLWWRRVIARNLPLLIEDFGNCREKRKRKGSLTKEIDPREDFGLGERERLSFGEMQRTQQRRFTCASGGHYEILEGVGTGGGRPRGVDGCTKGVTAPPHCGGVASSPVIFPPYRRLRKLSSGKSVKGKAFTEQIDPREEGKRFGYLLRKRRTQQRRFTCASGRQRYEIPGGKGGQERGDGRTKGVTASRSLWWRGVIARNLPSLSRTSEIVVGEKRKRKGSLIEKIDPREDFGWGEKGKVCLLGEKVGPNSEFEGRSSSQAFTCASDGSIMKFLGEGEANGGGCTKGVTASLHCGGVASSPVIFPSLSRTSEIVVGR</sequence>
<keyword evidence="3" id="KW-1185">Reference proteome</keyword>
<feature type="compositionally biased region" description="Gly residues" evidence="1">
    <location>
        <begin position="1"/>
        <end position="13"/>
    </location>
</feature>
<feature type="region of interest" description="Disordered" evidence="1">
    <location>
        <begin position="185"/>
        <end position="207"/>
    </location>
</feature>
<reference evidence="2 3" key="1">
    <citation type="submission" date="2021-06" db="EMBL/GenBank/DDBJ databases">
        <title>Caerostris extrusa draft genome.</title>
        <authorList>
            <person name="Kono N."/>
            <person name="Arakawa K."/>
        </authorList>
    </citation>
    <scope>NUCLEOTIDE SEQUENCE [LARGE SCALE GENOMIC DNA]</scope>
</reference>